<evidence type="ECO:0000256" key="2">
    <source>
        <dbReference type="SAM" id="MobiDB-lite"/>
    </source>
</evidence>
<reference evidence="3" key="1">
    <citation type="submission" date="2021-01" db="EMBL/GenBank/DDBJ databases">
        <authorList>
            <person name="Corre E."/>
            <person name="Pelletier E."/>
            <person name="Niang G."/>
            <person name="Scheremetjew M."/>
            <person name="Finn R."/>
            <person name="Kale V."/>
            <person name="Holt S."/>
            <person name="Cochrane G."/>
            <person name="Meng A."/>
            <person name="Brown T."/>
            <person name="Cohen L."/>
        </authorList>
    </citation>
    <scope>NUCLEOTIDE SEQUENCE</scope>
    <source>
        <strain evidence="3">SAG 63-3</strain>
    </source>
</reference>
<sequence length="307" mass="34340">MEEGGKDPEKEPQDVIKSLEGKTIQLQCIVDAKEREIEILKRRIAEWGMEDSAPEIVKGNTKSASDDIDKDRQSIFSRLMMDPSTSSPHTDSHSKPKTLSDTTVSTLRLNVDQHNDVLMSLSNRVTDLEQMIRSIKENVETIKNEGNANALNSVNPTQSLGETQVSETKSSLNGLNNIINRGTVSVSFIENETKFVRIPLSIIPSCRFKYTLLNTIIYRTGKYLLHSSVEKITDPVIMAHNDTYPMNASGIILLPYDADSVEALIKKWKEDKITNDTKGMCNIPTLSQDALKYCTDNYSSGEKIINL</sequence>
<organism evidence="3">
    <name type="scientific">Polytomella parva</name>
    <dbReference type="NCBI Taxonomy" id="51329"/>
    <lineage>
        <taxon>Eukaryota</taxon>
        <taxon>Viridiplantae</taxon>
        <taxon>Chlorophyta</taxon>
        <taxon>core chlorophytes</taxon>
        <taxon>Chlorophyceae</taxon>
        <taxon>CS clade</taxon>
        <taxon>Chlamydomonadales</taxon>
        <taxon>Chlamydomonadaceae</taxon>
        <taxon>Polytomella</taxon>
    </lineage>
</organism>
<dbReference type="AlphaFoldDB" id="A0A7S0YIE0"/>
<dbReference type="EMBL" id="HBFM01020409">
    <property type="protein sequence ID" value="CAD8777810.1"/>
    <property type="molecule type" value="Transcribed_RNA"/>
</dbReference>
<protein>
    <submittedName>
        <fullName evidence="3">Uncharacterized protein</fullName>
    </submittedName>
</protein>
<accession>A0A7S0YIE0</accession>
<feature type="coiled-coil region" evidence="1">
    <location>
        <begin position="111"/>
        <end position="145"/>
    </location>
</feature>
<evidence type="ECO:0000313" key="3">
    <source>
        <dbReference type="EMBL" id="CAD8777810.1"/>
    </source>
</evidence>
<proteinExistence type="predicted"/>
<feature type="region of interest" description="Disordered" evidence="2">
    <location>
        <begin position="80"/>
        <end position="100"/>
    </location>
</feature>
<evidence type="ECO:0000256" key="1">
    <source>
        <dbReference type="SAM" id="Coils"/>
    </source>
</evidence>
<name>A0A7S0YIE0_9CHLO</name>
<gene>
    <name evidence="3" type="ORF">PPAR00522_LOCUS13289</name>
</gene>
<keyword evidence="1" id="KW-0175">Coiled coil</keyword>